<reference evidence="1 2" key="1">
    <citation type="submission" date="2019-12" db="EMBL/GenBank/DDBJ databases">
        <title>Genome sequence of Streptomyces bambusae.</title>
        <authorList>
            <person name="Bansal K."/>
            <person name="Choksket S."/>
            <person name="Korpole S."/>
            <person name="Patil P.B."/>
        </authorList>
    </citation>
    <scope>NUCLEOTIDE SEQUENCE [LARGE SCALE GENOMIC DNA]</scope>
    <source>
        <strain evidence="1 2">SK60</strain>
    </source>
</reference>
<proteinExistence type="predicted"/>
<sequence length="139" mass="14580">MRGPVWVKDAGAPEAAGFMRVQVPGGATEVKGAVQDGFQDSVYLLSFAAPTVDAETFTADLRPEGGLRAITPVSSADSVNAELWAHVGLPDPATQERVREGSVCPPCIGDGRRSKVQGIDIDVQDLGGGRSRVYLRATS</sequence>
<comment type="caution">
    <text evidence="1">The sequence shown here is derived from an EMBL/GenBank/DDBJ whole genome shotgun (WGS) entry which is preliminary data.</text>
</comment>
<accession>A0ABS6ZDG7</accession>
<name>A0ABS6ZDG7_9ACTN</name>
<dbReference type="Proteomes" id="UP000812013">
    <property type="component" value="Unassembled WGS sequence"/>
</dbReference>
<evidence type="ECO:0000313" key="2">
    <source>
        <dbReference type="Proteomes" id="UP000812013"/>
    </source>
</evidence>
<dbReference type="EMBL" id="WTFF01000298">
    <property type="protein sequence ID" value="MBW5485804.1"/>
    <property type="molecule type" value="Genomic_DNA"/>
</dbReference>
<evidence type="ECO:0000313" key="1">
    <source>
        <dbReference type="EMBL" id="MBW5485804.1"/>
    </source>
</evidence>
<protein>
    <submittedName>
        <fullName evidence="1">Uncharacterized protein</fullName>
    </submittedName>
</protein>
<keyword evidence="2" id="KW-1185">Reference proteome</keyword>
<gene>
    <name evidence="1" type="ORF">GPJ59_29020</name>
</gene>
<organism evidence="1 2">
    <name type="scientific">Streptomyces bambusae</name>
    <dbReference type="NCBI Taxonomy" id="1550616"/>
    <lineage>
        <taxon>Bacteria</taxon>
        <taxon>Bacillati</taxon>
        <taxon>Actinomycetota</taxon>
        <taxon>Actinomycetes</taxon>
        <taxon>Kitasatosporales</taxon>
        <taxon>Streptomycetaceae</taxon>
        <taxon>Streptomyces</taxon>
    </lineage>
</organism>